<feature type="transmembrane region" description="Helical" evidence="6">
    <location>
        <begin position="261"/>
        <end position="284"/>
    </location>
</feature>
<protein>
    <submittedName>
        <fullName evidence="7">RTA1-domain-containing protein</fullName>
    </submittedName>
</protein>
<dbReference type="FunCoup" id="A0A316VST1">
    <property type="interactions" value="20"/>
</dbReference>
<keyword evidence="2 6" id="KW-0812">Transmembrane</keyword>
<dbReference type="EMBL" id="KZ819430">
    <property type="protein sequence ID" value="PWN40098.1"/>
    <property type="molecule type" value="Genomic_DNA"/>
</dbReference>
<evidence type="ECO:0000256" key="5">
    <source>
        <dbReference type="SAM" id="MobiDB-lite"/>
    </source>
</evidence>
<feature type="compositionally biased region" description="Polar residues" evidence="5">
    <location>
        <begin position="312"/>
        <end position="323"/>
    </location>
</feature>
<feature type="transmembrane region" description="Helical" evidence="6">
    <location>
        <begin position="127"/>
        <end position="149"/>
    </location>
</feature>
<evidence type="ECO:0000313" key="7">
    <source>
        <dbReference type="EMBL" id="PWN40098.1"/>
    </source>
</evidence>
<feature type="transmembrane region" description="Helical" evidence="6">
    <location>
        <begin position="221"/>
        <end position="241"/>
    </location>
</feature>
<accession>A0A316VST1</accession>
<feature type="transmembrane region" description="Helical" evidence="6">
    <location>
        <begin position="169"/>
        <end position="192"/>
    </location>
</feature>
<dbReference type="PANTHER" id="PTHR31465">
    <property type="entry name" value="PROTEIN RTA1-RELATED"/>
    <property type="match status" value="1"/>
</dbReference>
<keyword evidence="3 6" id="KW-1133">Transmembrane helix</keyword>
<gene>
    <name evidence="7" type="ORF">IE81DRAFT_325901</name>
</gene>
<organism evidence="7 8">
    <name type="scientific">Ceraceosorus guamensis</name>
    <dbReference type="NCBI Taxonomy" id="1522189"/>
    <lineage>
        <taxon>Eukaryota</taxon>
        <taxon>Fungi</taxon>
        <taxon>Dikarya</taxon>
        <taxon>Basidiomycota</taxon>
        <taxon>Ustilaginomycotina</taxon>
        <taxon>Exobasidiomycetes</taxon>
        <taxon>Ceraceosorales</taxon>
        <taxon>Ceraceosoraceae</taxon>
        <taxon>Ceraceosorus</taxon>
    </lineage>
</organism>
<keyword evidence="4 6" id="KW-0472">Membrane</keyword>
<dbReference type="GO" id="GO:0005886">
    <property type="term" value="C:plasma membrane"/>
    <property type="evidence" value="ECO:0007669"/>
    <property type="project" value="TreeGrafter"/>
</dbReference>
<evidence type="ECO:0000313" key="8">
    <source>
        <dbReference type="Proteomes" id="UP000245783"/>
    </source>
</evidence>
<dbReference type="STRING" id="1522189.A0A316VST1"/>
<feature type="transmembrane region" description="Helical" evidence="6">
    <location>
        <begin position="26"/>
        <end position="46"/>
    </location>
</feature>
<dbReference type="InParanoid" id="A0A316VST1"/>
<proteinExistence type="predicted"/>
<feature type="region of interest" description="Disordered" evidence="5">
    <location>
        <begin position="295"/>
        <end position="323"/>
    </location>
</feature>
<dbReference type="RefSeq" id="XP_025367258.1">
    <property type="nucleotide sequence ID" value="XM_025514654.1"/>
</dbReference>
<evidence type="ECO:0000256" key="2">
    <source>
        <dbReference type="ARBA" id="ARBA00022692"/>
    </source>
</evidence>
<feature type="transmembrane region" description="Helical" evidence="6">
    <location>
        <begin position="53"/>
        <end position="71"/>
    </location>
</feature>
<dbReference type="OrthoDB" id="3358017at2759"/>
<dbReference type="InterPro" id="IPR007568">
    <property type="entry name" value="RTA1"/>
</dbReference>
<dbReference type="GO" id="GO:0000324">
    <property type="term" value="C:fungal-type vacuole"/>
    <property type="evidence" value="ECO:0007669"/>
    <property type="project" value="TreeGrafter"/>
</dbReference>
<reference evidence="7 8" key="1">
    <citation type="journal article" date="2018" name="Mol. Biol. Evol.">
        <title>Broad Genomic Sampling Reveals a Smut Pathogenic Ancestry of the Fungal Clade Ustilaginomycotina.</title>
        <authorList>
            <person name="Kijpornyongpan T."/>
            <person name="Mondo S.J."/>
            <person name="Barry K."/>
            <person name="Sandor L."/>
            <person name="Lee J."/>
            <person name="Lipzen A."/>
            <person name="Pangilinan J."/>
            <person name="LaButti K."/>
            <person name="Hainaut M."/>
            <person name="Henrissat B."/>
            <person name="Grigoriev I.V."/>
            <person name="Spatafora J.W."/>
            <person name="Aime M.C."/>
        </authorList>
    </citation>
    <scope>NUCLEOTIDE SEQUENCE [LARGE SCALE GENOMIC DNA]</scope>
    <source>
        <strain evidence="7 8">MCA 4658</strain>
    </source>
</reference>
<dbReference type="PANTHER" id="PTHR31465:SF8">
    <property type="entry name" value="DOMAIN PROTEIN, PUTATIVE (AFU_ORTHOLOGUE AFUA_6G14140)-RELATED"/>
    <property type="match status" value="1"/>
</dbReference>
<evidence type="ECO:0000256" key="1">
    <source>
        <dbReference type="ARBA" id="ARBA00004141"/>
    </source>
</evidence>
<sequence length="323" mass="35390">MSFDACTQVSPDCPVSASTNGYAPNFGGNLFFAIVFGLCLILQFILGIKYRTWTWWAAMVSGLVLELAGYIGRLLQHNNVWDANAFKLQLVTLILGPSFLSGSIDLTLKHIVIVFGKQYSHIKPALYTWLFVGLDFFSIMIQAAGGGLASGATSDGKNDVQQLNTGNHMILAGIAIQVLQLVLFGIVTADYVRRLWQAKKRGGETLSKEAQAYLADWKFRGFCAAIIIGYFGILIRCIYRLPEMADGWGNGLQRNEPSFLVLDGGMVAMASIVLTAFHPGYSFIQLSNGYRKRAAREAHEDREKVAGAPDTLASSSRSTSWNP</sequence>
<dbReference type="Pfam" id="PF04479">
    <property type="entry name" value="RTA1"/>
    <property type="match status" value="1"/>
</dbReference>
<evidence type="ECO:0000256" key="6">
    <source>
        <dbReference type="SAM" id="Phobius"/>
    </source>
</evidence>
<dbReference type="Proteomes" id="UP000245783">
    <property type="component" value="Unassembled WGS sequence"/>
</dbReference>
<feature type="compositionally biased region" description="Basic and acidic residues" evidence="5">
    <location>
        <begin position="295"/>
        <end position="305"/>
    </location>
</feature>
<dbReference type="AlphaFoldDB" id="A0A316VST1"/>
<feature type="transmembrane region" description="Helical" evidence="6">
    <location>
        <begin position="91"/>
        <end position="115"/>
    </location>
</feature>
<evidence type="ECO:0000256" key="3">
    <source>
        <dbReference type="ARBA" id="ARBA00022989"/>
    </source>
</evidence>
<name>A0A316VST1_9BASI</name>
<evidence type="ECO:0000256" key="4">
    <source>
        <dbReference type="ARBA" id="ARBA00023136"/>
    </source>
</evidence>
<dbReference type="GeneID" id="37036524"/>
<comment type="subcellular location">
    <subcellularLocation>
        <location evidence="1">Membrane</location>
        <topology evidence="1">Multi-pass membrane protein</topology>
    </subcellularLocation>
</comment>
<keyword evidence="8" id="KW-1185">Reference proteome</keyword>